<feature type="domain" description="Prepilin type IV endopeptidase peptidase" evidence="3">
    <location>
        <begin position="95"/>
        <end position="206"/>
    </location>
</feature>
<evidence type="ECO:0000259" key="3">
    <source>
        <dbReference type="Pfam" id="PF01478"/>
    </source>
</evidence>
<name>A0A7Y9ID69_9ACTN</name>
<feature type="transmembrane region" description="Helical" evidence="2">
    <location>
        <begin position="66"/>
        <end position="86"/>
    </location>
</feature>
<dbReference type="EC" id="3.4.23.43" evidence="4"/>
<dbReference type="AlphaFoldDB" id="A0A7Y9ID69"/>
<proteinExistence type="inferred from homology"/>
<dbReference type="InterPro" id="IPR000045">
    <property type="entry name" value="Prepilin_IV_endopep_pep"/>
</dbReference>
<evidence type="ECO:0000313" key="5">
    <source>
        <dbReference type="Proteomes" id="UP000569914"/>
    </source>
</evidence>
<keyword evidence="2" id="KW-0812">Transmembrane</keyword>
<dbReference type="EMBL" id="JACCBU010000001">
    <property type="protein sequence ID" value="NYE74771.1"/>
    <property type="molecule type" value="Genomic_DNA"/>
</dbReference>
<evidence type="ECO:0000256" key="2">
    <source>
        <dbReference type="SAM" id="Phobius"/>
    </source>
</evidence>
<reference evidence="4 5" key="1">
    <citation type="submission" date="2020-07" db="EMBL/GenBank/DDBJ databases">
        <title>Sequencing the genomes of 1000 actinobacteria strains.</title>
        <authorList>
            <person name="Klenk H.-P."/>
        </authorList>
    </citation>
    <scope>NUCLEOTIDE SEQUENCE [LARGE SCALE GENOMIC DNA]</scope>
    <source>
        <strain evidence="4 5">DSM 22083</strain>
    </source>
</reference>
<sequence length="241" mass="24347">MPEPLIAALLITVTAAAVGVGLPVVLRRLPEPPAPQPGDGDSSEAGSGALVAEPAKIPYADLARPGFVAACALAAAGAAAIALVWIPPNRVALWLVLAVFGVALAGIDWATTWLPMRLSYAGWIAMAAATVGTAFAFGDAWMLLRTVAGAAVAGVVYLGIWVLSRGGFGFGDVRFAPLLGAAAGSVSWTLLLWALLCGALLGGVFGMIRLIAGRRGGFPYAPAMLAGVYVAGLLSLPSPFG</sequence>
<feature type="transmembrane region" description="Helical" evidence="2">
    <location>
        <begin position="92"/>
        <end position="111"/>
    </location>
</feature>
<dbReference type="Proteomes" id="UP000569914">
    <property type="component" value="Unassembled WGS sequence"/>
</dbReference>
<keyword evidence="5" id="KW-1185">Reference proteome</keyword>
<dbReference type="GO" id="GO:0005886">
    <property type="term" value="C:plasma membrane"/>
    <property type="evidence" value="ECO:0007669"/>
    <property type="project" value="TreeGrafter"/>
</dbReference>
<protein>
    <submittedName>
        <fullName evidence="4">Leader peptidase (Prepilin peptidase)/N-methyltransferase</fullName>
        <ecNumber evidence="4">2.1.1.-</ecNumber>
        <ecNumber evidence="4">3.4.23.43</ecNumber>
    </submittedName>
</protein>
<keyword evidence="2" id="KW-0472">Membrane</keyword>
<evidence type="ECO:0000313" key="4">
    <source>
        <dbReference type="EMBL" id="NYE74771.1"/>
    </source>
</evidence>
<accession>A0A7Y9ID69</accession>
<dbReference type="Pfam" id="PF01478">
    <property type="entry name" value="Peptidase_A24"/>
    <property type="match status" value="1"/>
</dbReference>
<dbReference type="PANTHER" id="PTHR30487:SF0">
    <property type="entry name" value="PREPILIN LEADER PEPTIDASE_N-METHYLTRANSFERASE-RELATED"/>
    <property type="match status" value="1"/>
</dbReference>
<feature type="transmembrane region" description="Helical" evidence="2">
    <location>
        <begin position="118"/>
        <end position="137"/>
    </location>
</feature>
<feature type="transmembrane region" description="Helical" evidence="2">
    <location>
        <begin position="143"/>
        <end position="163"/>
    </location>
</feature>
<dbReference type="GO" id="GO:0032259">
    <property type="term" value="P:methylation"/>
    <property type="evidence" value="ECO:0007669"/>
    <property type="project" value="UniProtKB-KW"/>
</dbReference>
<dbReference type="GO" id="GO:0006465">
    <property type="term" value="P:signal peptide processing"/>
    <property type="evidence" value="ECO:0007669"/>
    <property type="project" value="TreeGrafter"/>
</dbReference>
<dbReference type="GO" id="GO:0008168">
    <property type="term" value="F:methyltransferase activity"/>
    <property type="evidence" value="ECO:0007669"/>
    <property type="project" value="UniProtKB-KW"/>
</dbReference>
<organism evidence="4 5">
    <name type="scientific">Microlunatus parietis</name>
    <dbReference type="NCBI Taxonomy" id="682979"/>
    <lineage>
        <taxon>Bacteria</taxon>
        <taxon>Bacillati</taxon>
        <taxon>Actinomycetota</taxon>
        <taxon>Actinomycetes</taxon>
        <taxon>Propionibacteriales</taxon>
        <taxon>Propionibacteriaceae</taxon>
        <taxon>Microlunatus</taxon>
    </lineage>
</organism>
<dbReference type="RefSeq" id="WP_179757311.1">
    <property type="nucleotide sequence ID" value="NZ_JACCBU010000001.1"/>
</dbReference>
<evidence type="ECO:0000256" key="1">
    <source>
        <dbReference type="ARBA" id="ARBA00005801"/>
    </source>
</evidence>
<feature type="transmembrane region" description="Helical" evidence="2">
    <location>
        <begin position="6"/>
        <end position="26"/>
    </location>
</feature>
<gene>
    <name evidence="4" type="ORF">BKA15_006100</name>
</gene>
<feature type="transmembrane region" description="Helical" evidence="2">
    <location>
        <begin position="175"/>
        <end position="208"/>
    </location>
</feature>
<dbReference type="EC" id="2.1.1.-" evidence="4"/>
<dbReference type="PANTHER" id="PTHR30487">
    <property type="entry name" value="TYPE 4 PREPILIN-LIKE PROTEINS LEADER PEPTIDE-PROCESSING ENZYME"/>
    <property type="match status" value="1"/>
</dbReference>
<keyword evidence="4" id="KW-0378">Hydrolase</keyword>
<comment type="similarity">
    <text evidence="1">Belongs to the peptidase A24 family.</text>
</comment>
<keyword evidence="2" id="KW-1133">Transmembrane helix</keyword>
<feature type="transmembrane region" description="Helical" evidence="2">
    <location>
        <begin position="220"/>
        <end position="240"/>
    </location>
</feature>
<dbReference type="InterPro" id="IPR050882">
    <property type="entry name" value="Prepilin_peptidase/N-MTase"/>
</dbReference>
<keyword evidence="4" id="KW-0489">Methyltransferase</keyword>
<comment type="caution">
    <text evidence="4">The sequence shown here is derived from an EMBL/GenBank/DDBJ whole genome shotgun (WGS) entry which is preliminary data.</text>
</comment>
<dbReference type="GO" id="GO:0004190">
    <property type="term" value="F:aspartic-type endopeptidase activity"/>
    <property type="evidence" value="ECO:0007669"/>
    <property type="project" value="UniProtKB-EC"/>
</dbReference>
<keyword evidence="4" id="KW-0808">Transferase</keyword>